<proteinExistence type="inferred from homology"/>
<evidence type="ECO:0008006" key="10">
    <source>
        <dbReference type="Google" id="ProtNLM"/>
    </source>
</evidence>
<organism evidence="8 9">
    <name type="scientific">Dialister succinatiphilus YIT 11850</name>
    <dbReference type="NCBI Taxonomy" id="742743"/>
    <lineage>
        <taxon>Bacteria</taxon>
        <taxon>Bacillati</taxon>
        <taxon>Bacillota</taxon>
        <taxon>Negativicutes</taxon>
        <taxon>Veillonellales</taxon>
        <taxon>Veillonellaceae</taxon>
        <taxon>Dialister</taxon>
    </lineage>
</organism>
<comment type="similarity">
    <text evidence="1">Belongs to the LDH/MDH superfamily. LDH family.</text>
</comment>
<dbReference type="InterPro" id="IPR001236">
    <property type="entry name" value="Lactate/malate_DH_N"/>
</dbReference>
<evidence type="ECO:0000259" key="6">
    <source>
        <dbReference type="Pfam" id="PF00056"/>
    </source>
</evidence>
<feature type="binding site" evidence="3">
    <location>
        <position position="36"/>
    </location>
    <ligand>
        <name>NAD(+)</name>
        <dbReference type="ChEBI" id="CHEBI:57540"/>
    </ligand>
</feature>
<evidence type="ECO:0000256" key="3">
    <source>
        <dbReference type="PIRSR" id="PIRSR000102-3"/>
    </source>
</evidence>
<dbReference type="InterPro" id="IPR022383">
    <property type="entry name" value="Lactate/malate_DH_C"/>
</dbReference>
<dbReference type="SUPFAM" id="SSF56327">
    <property type="entry name" value="LDH C-terminal domain-like"/>
    <property type="match status" value="1"/>
</dbReference>
<dbReference type="PRINTS" id="PR00086">
    <property type="entry name" value="LLDHDRGNASE"/>
</dbReference>
<keyword evidence="3" id="KW-0520">NAD</keyword>
<evidence type="ECO:0000256" key="5">
    <source>
        <dbReference type="SAM" id="SignalP"/>
    </source>
</evidence>
<dbReference type="EMBL" id="ADLT01000066">
    <property type="protein sequence ID" value="EHO62102.1"/>
    <property type="molecule type" value="Genomic_DNA"/>
</dbReference>
<feature type="active site" description="Proton acceptor" evidence="2">
    <location>
        <position position="178"/>
    </location>
</feature>
<sequence>MAKKRIVGVAGLGHVGAHAAFCLGMMGIADEILLCDVKEQKAISECQDLNDAVMYMPNHVVYRVTDYAGLKDCDVIVNAVGDVSLCATGNRDDELENSVRQVADYVPKVMEAGFDGIFVTITNPCDVIAHLIAKLSGLPRGRVVGTGTLLDSSRLIHAISDQTGLDARGFFAFMMGEHGSAQMVPWSQVNFYGQTLEQMEEDPRFLFDKDKVQEKAIKGGWVTYQGKQCTEYGIASAAATLVRTIFHDEKRILPCSVELRGEYGEQDVFCGVPAVIGIHGVEEVLEYDLPDNEMKRLKECIDTIHRNIERGNRFLP</sequence>
<keyword evidence="9" id="KW-1185">Reference proteome</keyword>
<dbReference type="Proteomes" id="UP000003277">
    <property type="component" value="Unassembled WGS sequence"/>
</dbReference>
<protein>
    <recommendedName>
        <fullName evidence="10">L-lactate dehydrogenase</fullName>
    </recommendedName>
</protein>
<dbReference type="STRING" id="742743.HMPREF9453_01949"/>
<dbReference type="HOGENOM" id="CLU_045401_1_2_9"/>
<evidence type="ECO:0000313" key="8">
    <source>
        <dbReference type="EMBL" id="EHO62102.1"/>
    </source>
</evidence>
<feature type="signal peptide" evidence="5">
    <location>
        <begin position="1"/>
        <end position="19"/>
    </location>
</feature>
<dbReference type="SUPFAM" id="SSF51735">
    <property type="entry name" value="NAD(P)-binding Rossmann-fold domains"/>
    <property type="match status" value="1"/>
</dbReference>
<name>H1D2W1_9FIRM</name>
<feature type="binding site" evidence="3">
    <location>
        <begin position="121"/>
        <end position="123"/>
    </location>
    <ligand>
        <name>NAD(+)</name>
        <dbReference type="ChEBI" id="CHEBI:57540"/>
    </ligand>
</feature>
<dbReference type="PANTHER" id="PTHR43128">
    <property type="entry name" value="L-2-HYDROXYCARBOXYLATE DEHYDROGENASE (NAD(P)(+))"/>
    <property type="match status" value="1"/>
</dbReference>
<feature type="chain" id="PRO_5039074648" description="L-lactate dehydrogenase" evidence="5">
    <location>
        <begin position="20"/>
        <end position="316"/>
    </location>
</feature>
<dbReference type="eggNOG" id="COG0039">
    <property type="taxonomic scope" value="Bacteria"/>
</dbReference>
<evidence type="ECO:0000256" key="2">
    <source>
        <dbReference type="PIRSR" id="PIRSR000102-1"/>
    </source>
</evidence>
<dbReference type="GO" id="GO:0006089">
    <property type="term" value="P:lactate metabolic process"/>
    <property type="evidence" value="ECO:0007669"/>
    <property type="project" value="TreeGrafter"/>
</dbReference>
<feature type="domain" description="Lactate/malate dehydrogenase N-terminal" evidence="6">
    <location>
        <begin position="7"/>
        <end position="145"/>
    </location>
</feature>
<dbReference type="PIRSF" id="PIRSF000102">
    <property type="entry name" value="Lac_mal_DH"/>
    <property type="match status" value="1"/>
</dbReference>
<dbReference type="InterPro" id="IPR036291">
    <property type="entry name" value="NAD(P)-bd_dom_sf"/>
</dbReference>
<accession>H1D2W1</accession>
<keyword evidence="4" id="KW-0560">Oxidoreductase</keyword>
<evidence type="ECO:0000256" key="4">
    <source>
        <dbReference type="RuleBase" id="RU003369"/>
    </source>
</evidence>
<keyword evidence="5" id="KW-0732">Signal</keyword>
<evidence type="ECO:0000313" key="9">
    <source>
        <dbReference type="Proteomes" id="UP000003277"/>
    </source>
</evidence>
<dbReference type="InterPro" id="IPR015955">
    <property type="entry name" value="Lactate_DH/Glyco_Ohase_4_C"/>
</dbReference>
<feature type="domain" description="Lactate/malate dehydrogenase C-terminal" evidence="7">
    <location>
        <begin position="148"/>
        <end position="314"/>
    </location>
</feature>
<dbReference type="Pfam" id="PF02866">
    <property type="entry name" value="Ldh_1_C"/>
    <property type="match status" value="1"/>
</dbReference>
<dbReference type="InterPro" id="IPR001557">
    <property type="entry name" value="L-lactate/malate_DH"/>
</dbReference>
<dbReference type="AlphaFoldDB" id="H1D2W1"/>
<reference evidence="8 9" key="1">
    <citation type="submission" date="2011-11" db="EMBL/GenBank/DDBJ databases">
        <title>The Genome Sequence of Dialister succinatiphilus YIT 11850.</title>
        <authorList>
            <consortium name="The Broad Institute Genome Sequencing Platform"/>
            <person name="Earl A."/>
            <person name="Ward D."/>
            <person name="Feldgarden M."/>
            <person name="Gevers D."/>
            <person name="Morotomi M."/>
            <person name="Young S.K."/>
            <person name="Zeng Q."/>
            <person name="Gargeya S."/>
            <person name="Fitzgerald M."/>
            <person name="Haas B."/>
            <person name="Abouelleil A."/>
            <person name="Alvarado L."/>
            <person name="Arachchi H.M."/>
            <person name="Berlin A."/>
            <person name="Brown A."/>
            <person name="Chapman S.B."/>
            <person name="Dunbar C."/>
            <person name="Gearin G."/>
            <person name="Goldberg J."/>
            <person name="Griggs A."/>
            <person name="Gujja S."/>
            <person name="Heiman D."/>
            <person name="Howarth C."/>
            <person name="Lui A."/>
            <person name="MacDonald P.J.P."/>
            <person name="Montmayeur A."/>
            <person name="Murphy C."/>
            <person name="Neiman D."/>
            <person name="Pearson M."/>
            <person name="Priest M."/>
            <person name="Roberts A."/>
            <person name="Saif S."/>
            <person name="Shea T."/>
            <person name="Sisk P."/>
            <person name="Stolte C."/>
            <person name="Sykes S."/>
            <person name="Wortman J."/>
            <person name="Nusbaum C."/>
            <person name="Birren B."/>
        </authorList>
    </citation>
    <scope>NUCLEOTIDE SEQUENCE [LARGE SCALE GENOMIC DNA]</scope>
    <source>
        <strain evidence="8 9">YIT 11850</strain>
    </source>
</reference>
<gene>
    <name evidence="8" type="ORF">HMPREF9453_01949</name>
</gene>
<dbReference type="Pfam" id="PF00056">
    <property type="entry name" value="Ldh_1_N"/>
    <property type="match status" value="1"/>
</dbReference>
<dbReference type="CDD" id="cd05291">
    <property type="entry name" value="HicDH_like"/>
    <property type="match status" value="1"/>
</dbReference>
<feature type="binding site" evidence="3">
    <location>
        <begin position="8"/>
        <end position="16"/>
    </location>
    <ligand>
        <name>NAD(+)</name>
        <dbReference type="ChEBI" id="CHEBI:57540"/>
    </ligand>
</feature>
<dbReference type="OrthoDB" id="9802969at2"/>
<dbReference type="GO" id="GO:0004459">
    <property type="term" value="F:L-lactate dehydrogenase (NAD+) activity"/>
    <property type="evidence" value="ECO:0007669"/>
    <property type="project" value="TreeGrafter"/>
</dbReference>
<dbReference type="Gene3D" id="3.90.110.10">
    <property type="entry name" value="Lactate dehydrogenase/glycoside hydrolase, family 4, C-terminal"/>
    <property type="match status" value="1"/>
</dbReference>
<dbReference type="PATRIC" id="fig|742743.3.peg.1963"/>
<dbReference type="RefSeq" id="WP_008860443.1">
    <property type="nucleotide sequence ID" value="NZ_JH591189.1"/>
</dbReference>
<evidence type="ECO:0000259" key="7">
    <source>
        <dbReference type="Pfam" id="PF02866"/>
    </source>
</evidence>
<dbReference type="PANTHER" id="PTHR43128:SF31">
    <property type="entry name" value="L-LACTATE DEHYDROGENASE"/>
    <property type="match status" value="1"/>
</dbReference>
<dbReference type="Gene3D" id="3.40.50.720">
    <property type="entry name" value="NAD(P)-binding Rossmann-like Domain"/>
    <property type="match status" value="1"/>
</dbReference>
<evidence type="ECO:0000256" key="1">
    <source>
        <dbReference type="ARBA" id="ARBA00006054"/>
    </source>
</evidence>
<comment type="caution">
    <text evidence="8">The sequence shown here is derived from an EMBL/GenBank/DDBJ whole genome shotgun (WGS) entry which is preliminary data.</text>
</comment>
<dbReference type="GeneID" id="98911740"/>